<dbReference type="AlphaFoldDB" id="A0A1H9U892"/>
<sequence>MLDGDPELVPAVVVQKFAWESADHFERDEYEFAWRRLGYRVVQELERLPDDKLTAGLRWARWPSWPEAERTALRALITDLIVRVAGDQERWWQLDELIQAAAQLDQDMTPWLRLVDDFQDALVAQLAESYSMYYTHSDGPVLTWMTWDDPGGPIVDWLLSPTLRDRLSGLDDRNAQRALELIDLMVELSIR</sequence>
<reference evidence="2" key="1">
    <citation type="submission" date="2016-10" db="EMBL/GenBank/DDBJ databases">
        <authorList>
            <person name="Varghese N."/>
            <person name="Submissions S."/>
        </authorList>
    </citation>
    <scope>NUCLEOTIDE SEQUENCE [LARGE SCALE GENOMIC DNA]</scope>
    <source>
        <strain evidence="2">CGMCC 4.578</strain>
    </source>
</reference>
<dbReference type="Proteomes" id="UP000199028">
    <property type="component" value="Unassembled WGS sequence"/>
</dbReference>
<proteinExistence type="predicted"/>
<evidence type="ECO:0000313" key="1">
    <source>
        <dbReference type="EMBL" id="SES05481.1"/>
    </source>
</evidence>
<accession>A0A1H9U892</accession>
<organism evidence="1 2">
    <name type="scientific">Lentzea flaviverrucosa</name>
    <dbReference type="NCBI Taxonomy" id="200379"/>
    <lineage>
        <taxon>Bacteria</taxon>
        <taxon>Bacillati</taxon>
        <taxon>Actinomycetota</taxon>
        <taxon>Actinomycetes</taxon>
        <taxon>Pseudonocardiales</taxon>
        <taxon>Pseudonocardiaceae</taxon>
        <taxon>Lentzea</taxon>
    </lineage>
</organism>
<gene>
    <name evidence="1" type="ORF">SAMN05216195_108348</name>
</gene>
<keyword evidence="2" id="KW-1185">Reference proteome</keyword>
<protein>
    <submittedName>
        <fullName evidence="1">Uncharacterized protein</fullName>
    </submittedName>
</protein>
<dbReference type="EMBL" id="FOFT01000008">
    <property type="protein sequence ID" value="SES05481.1"/>
    <property type="molecule type" value="Genomic_DNA"/>
</dbReference>
<evidence type="ECO:0000313" key="2">
    <source>
        <dbReference type="Proteomes" id="UP000199028"/>
    </source>
</evidence>
<name>A0A1H9U892_9PSEU</name>